<sequence>MPVPVSVTNPGGSVSHASHAVAPVDSSSAGLFANLGSAAPPPPPSAVVAISSPETNTQQHVASAPAPMNEAGPLIKVTDLAYTYPDISGQPPPGAKPLIKGMNFELHAGERALLIGANGAGKTTLLKILGGKLMVPQHMVQVLGRPAFHDTGLTTSGLLNYVGGNWQREVAFAGFDCALGGDFPASRMIDNAARECADPSRKQRLMEALDVNPDWRMHQVSDGQRRRVQLVVGLLREFKVLLLDEITVDLDVLGRASLMRFLTEECRNRGACIIYATHIFDGLERWPSHIMYVARGELQSFNRLKDYPHLIDGSQTLVRMVDGWLRENRRIEKEIKAKELKEAPKEGGKEEYYLRNNGWAGGRLAASIAGDKMDDKKLTLV</sequence>
<evidence type="ECO:0000256" key="1">
    <source>
        <dbReference type="ARBA" id="ARBA00022741"/>
    </source>
</evidence>
<feature type="domain" description="ABC transporter" evidence="3">
    <location>
        <begin position="75"/>
        <end position="320"/>
    </location>
</feature>
<dbReference type="InterPro" id="IPR027417">
    <property type="entry name" value="P-loop_NTPase"/>
</dbReference>
<dbReference type="PANTHER" id="PTHR43158:SF12">
    <property type="entry name" value="ABC TRANSPORTER FAMILY PROTEIN"/>
    <property type="match status" value="1"/>
</dbReference>
<evidence type="ECO:0000313" key="4">
    <source>
        <dbReference type="EMBL" id="GHP04241.1"/>
    </source>
</evidence>
<dbReference type="Pfam" id="PF00005">
    <property type="entry name" value="ABC_tran"/>
    <property type="match status" value="1"/>
</dbReference>
<dbReference type="OrthoDB" id="6512918at2759"/>
<proteinExistence type="predicted"/>
<keyword evidence="2" id="KW-0067">ATP-binding</keyword>
<dbReference type="InterPro" id="IPR003439">
    <property type="entry name" value="ABC_transporter-like_ATP-bd"/>
</dbReference>
<organism evidence="4 5">
    <name type="scientific">Pycnococcus provasolii</name>
    <dbReference type="NCBI Taxonomy" id="41880"/>
    <lineage>
        <taxon>Eukaryota</taxon>
        <taxon>Viridiplantae</taxon>
        <taxon>Chlorophyta</taxon>
        <taxon>Pseudoscourfieldiophyceae</taxon>
        <taxon>Pseudoscourfieldiales</taxon>
        <taxon>Pycnococcaceae</taxon>
        <taxon>Pycnococcus</taxon>
    </lineage>
</organism>
<name>A0A830HF42_9CHLO</name>
<evidence type="ECO:0000256" key="2">
    <source>
        <dbReference type="ARBA" id="ARBA00022840"/>
    </source>
</evidence>
<dbReference type="SMART" id="SM00382">
    <property type="entry name" value="AAA"/>
    <property type="match status" value="1"/>
</dbReference>
<evidence type="ECO:0000259" key="3">
    <source>
        <dbReference type="PROSITE" id="PS50893"/>
    </source>
</evidence>
<keyword evidence="1" id="KW-0547">Nucleotide-binding</keyword>
<reference evidence="4" key="1">
    <citation type="submission" date="2020-10" db="EMBL/GenBank/DDBJ databases">
        <title>Unveiling of a novel bifunctional photoreceptor, Dualchrome1, isolated from a cosmopolitan green alga.</title>
        <authorList>
            <person name="Suzuki S."/>
            <person name="Kawachi M."/>
        </authorList>
    </citation>
    <scope>NUCLEOTIDE SEQUENCE</scope>
    <source>
        <strain evidence="4">NIES 2893</strain>
    </source>
</reference>
<dbReference type="GO" id="GO:0005524">
    <property type="term" value="F:ATP binding"/>
    <property type="evidence" value="ECO:0007669"/>
    <property type="project" value="UniProtKB-KW"/>
</dbReference>
<keyword evidence="5" id="KW-1185">Reference proteome</keyword>
<gene>
    <name evidence="4" type="ORF">PPROV_000299500</name>
</gene>
<protein>
    <recommendedName>
        <fullName evidence="3">ABC transporter domain-containing protein</fullName>
    </recommendedName>
</protein>
<accession>A0A830HF42</accession>
<dbReference type="PANTHER" id="PTHR43158">
    <property type="entry name" value="SKFA PEPTIDE EXPORT ATP-BINDING PROTEIN SKFE"/>
    <property type="match status" value="1"/>
</dbReference>
<dbReference type="SUPFAM" id="SSF52540">
    <property type="entry name" value="P-loop containing nucleoside triphosphate hydrolases"/>
    <property type="match status" value="1"/>
</dbReference>
<dbReference type="Gene3D" id="3.40.50.300">
    <property type="entry name" value="P-loop containing nucleotide triphosphate hydrolases"/>
    <property type="match status" value="1"/>
</dbReference>
<dbReference type="EMBL" id="BNJQ01000007">
    <property type="protein sequence ID" value="GHP04241.1"/>
    <property type="molecule type" value="Genomic_DNA"/>
</dbReference>
<dbReference type="InterPro" id="IPR003593">
    <property type="entry name" value="AAA+_ATPase"/>
</dbReference>
<comment type="caution">
    <text evidence="4">The sequence shown here is derived from an EMBL/GenBank/DDBJ whole genome shotgun (WGS) entry which is preliminary data.</text>
</comment>
<dbReference type="AlphaFoldDB" id="A0A830HF42"/>
<evidence type="ECO:0000313" key="5">
    <source>
        <dbReference type="Proteomes" id="UP000660262"/>
    </source>
</evidence>
<dbReference type="Proteomes" id="UP000660262">
    <property type="component" value="Unassembled WGS sequence"/>
</dbReference>
<dbReference type="PROSITE" id="PS50893">
    <property type="entry name" value="ABC_TRANSPORTER_2"/>
    <property type="match status" value="1"/>
</dbReference>
<dbReference type="GO" id="GO:0016887">
    <property type="term" value="F:ATP hydrolysis activity"/>
    <property type="evidence" value="ECO:0007669"/>
    <property type="project" value="InterPro"/>
</dbReference>